<organism evidence="1">
    <name type="scientific">Streptomyces sp. R44</name>
    <dbReference type="NCBI Taxonomy" id="3238633"/>
    <lineage>
        <taxon>Bacteria</taxon>
        <taxon>Bacillati</taxon>
        <taxon>Actinomycetota</taxon>
        <taxon>Actinomycetes</taxon>
        <taxon>Kitasatosporales</taxon>
        <taxon>Streptomycetaceae</taxon>
        <taxon>Streptomyces</taxon>
    </lineage>
</organism>
<reference evidence="1" key="1">
    <citation type="submission" date="2024-07" db="EMBL/GenBank/DDBJ databases">
        <authorList>
            <person name="Yu S.T."/>
        </authorList>
    </citation>
    <scope>NUCLEOTIDE SEQUENCE</scope>
    <source>
        <strain evidence="1">R44</strain>
    </source>
</reference>
<dbReference type="AlphaFoldDB" id="A0AB39T4G1"/>
<dbReference type="EMBL" id="CP163444">
    <property type="protein sequence ID" value="XDQ75312.1"/>
    <property type="molecule type" value="Genomic_DNA"/>
</dbReference>
<protein>
    <submittedName>
        <fullName evidence="1">Uncharacterized protein</fullName>
    </submittedName>
</protein>
<gene>
    <name evidence="1" type="ORF">AB5J54_34390</name>
</gene>
<sequence>MFSLLILFGVLGGIGALLIVTLLRRGGGRADTVEGLLQEQEALRRARTDRVSFNSFAAHNSVPTASDTYVRRNGRP</sequence>
<name>A0AB39T4G1_9ACTN</name>
<accession>A0AB39T4G1</accession>
<evidence type="ECO:0000313" key="1">
    <source>
        <dbReference type="EMBL" id="XDQ75312.1"/>
    </source>
</evidence>
<proteinExistence type="predicted"/>
<dbReference type="RefSeq" id="WP_369147836.1">
    <property type="nucleotide sequence ID" value="NZ_CP163444.1"/>
</dbReference>